<accession>S5MHA9</accession>
<evidence type="ECO:0000256" key="1">
    <source>
        <dbReference type="ARBA" id="ARBA00022490"/>
    </source>
</evidence>
<dbReference type="Pfam" id="PF13742">
    <property type="entry name" value="tRNA_anti_2"/>
    <property type="match status" value="1"/>
</dbReference>
<evidence type="ECO:0000256" key="4">
    <source>
        <dbReference type="ARBA" id="ARBA00022839"/>
    </source>
</evidence>
<dbReference type="HAMAP" id="MF_00378">
    <property type="entry name" value="Exonuc_7_L"/>
    <property type="match status" value="1"/>
</dbReference>
<evidence type="ECO:0000256" key="2">
    <source>
        <dbReference type="ARBA" id="ARBA00022722"/>
    </source>
</evidence>
<dbReference type="Pfam" id="PF02601">
    <property type="entry name" value="Exonuc_VII_L"/>
    <property type="match status" value="1"/>
</dbReference>
<evidence type="ECO:0000256" key="5">
    <source>
        <dbReference type="HAMAP-Rule" id="MF_00378"/>
    </source>
</evidence>
<dbReference type="GO" id="GO:0009318">
    <property type="term" value="C:exodeoxyribonuclease VII complex"/>
    <property type="evidence" value="ECO:0007669"/>
    <property type="project" value="UniProtKB-UniRule"/>
</dbReference>
<dbReference type="EMBL" id="CP005074">
    <property type="protein sequence ID" value="AGR41225.1"/>
    <property type="molecule type" value="Genomic_DNA"/>
</dbReference>
<dbReference type="AlphaFoldDB" id="S5MHA9"/>
<dbReference type="Proteomes" id="UP000014984">
    <property type="component" value="Chromosome"/>
</dbReference>
<keyword evidence="3 5" id="KW-0378">Hydrolase</keyword>
<dbReference type="STRING" id="1276220.STAIW_v1c06030"/>
<comment type="subcellular location">
    <subcellularLocation>
        <location evidence="5 6">Cytoplasm</location>
    </subcellularLocation>
</comment>
<dbReference type="GO" id="GO:0003676">
    <property type="term" value="F:nucleic acid binding"/>
    <property type="evidence" value="ECO:0007669"/>
    <property type="project" value="InterPro"/>
</dbReference>
<comment type="function">
    <text evidence="5">Bidirectionally degrades single-stranded DNA into large acid-insoluble oligonucleotides, which are then degraded further into small acid-soluble oligonucleotides.</text>
</comment>
<proteinExistence type="inferred from homology"/>
<dbReference type="PATRIC" id="fig|1276220.3.peg.614"/>
<protein>
    <recommendedName>
        <fullName evidence="5">Exodeoxyribonuclease 7 large subunit</fullName>
        <ecNumber evidence="5">3.1.11.6</ecNumber>
    </recommendedName>
    <alternativeName>
        <fullName evidence="5">Exodeoxyribonuclease VII large subunit</fullName>
        <shortName evidence="5">Exonuclease VII large subunit</shortName>
    </alternativeName>
</protein>
<dbReference type="NCBIfam" id="TIGR00237">
    <property type="entry name" value="xseA"/>
    <property type="match status" value="1"/>
</dbReference>
<evidence type="ECO:0000256" key="3">
    <source>
        <dbReference type="ARBA" id="ARBA00022801"/>
    </source>
</evidence>
<evidence type="ECO:0000313" key="10">
    <source>
        <dbReference type="EMBL" id="AGR41225.1"/>
    </source>
</evidence>
<evidence type="ECO:0000313" key="11">
    <source>
        <dbReference type="Proteomes" id="UP000014984"/>
    </source>
</evidence>
<keyword evidence="2 5" id="KW-0540">Nuclease</keyword>
<dbReference type="CDD" id="cd04489">
    <property type="entry name" value="ExoVII_LU_OBF"/>
    <property type="match status" value="1"/>
</dbReference>
<gene>
    <name evidence="5 10" type="primary">xseA</name>
    <name evidence="10" type="ORF">STAIW_v1c06030</name>
</gene>
<dbReference type="GO" id="GO:0008855">
    <property type="term" value="F:exodeoxyribonuclease VII activity"/>
    <property type="evidence" value="ECO:0007669"/>
    <property type="project" value="UniProtKB-UniRule"/>
</dbReference>
<keyword evidence="1 5" id="KW-0963">Cytoplasm</keyword>
<keyword evidence="7" id="KW-0175">Coiled coil</keyword>
<dbReference type="PANTHER" id="PTHR30008:SF0">
    <property type="entry name" value="EXODEOXYRIBONUCLEASE 7 LARGE SUBUNIT"/>
    <property type="match status" value="1"/>
</dbReference>
<feature type="coiled-coil region" evidence="7">
    <location>
        <begin position="282"/>
        <end position="309"/>
    </location>
</feature>
<sequence>MSKVIFKISELNENIKNFVEKTNQFKNINIKGEVSNLTFNKSGHIYFSLKDNEARIDCAIWKSNTQSFINLSVKEGTEIIAKGVLTFYKPSGKFTFTISSVKIDGIGELSLIYEKRYNELKDKGLFDQQKKKTIPNIPKNIGIITAASGDAIWDVVTTIKRRFPIVNIFIFPTLVQGEEAAKDISKKIIQADNFIPKLDTLIIGRGGGSYEDLWSFNELEVIYAIEKCTTPVITGIGHEPDTTLSDYVADFSASTPTAAAEKSTPDYQTIINLLNSKLNDFGKNLKNKLDKIEDQVNNYSNKLKVDLNNKISYLKQEFRNSSNIFNSIIKNKLNLITQNFTNSLNNWKRIISHKLDVNKNILNSFNDKIELQNPFLPLSKGYSILKQNNTVIKSIKQIDKTKDIVAIINDGEINLTVKGEKK</sequence>
<comment type="similarity">
    <text evidence="5 6">Belongs to the XseA family.</text>
</comment>
<dbReference type="GO" id="GO:0005737">
    <property type="term" value="C:cytoplasm"/>
    <property type="evidence" value="ECO:0007669"/>
    <property type="project" value="UniProtKB-SubCell"/>
</dbReference>
<feature type="domain" description="Exonuclease VII large subunit C-terminal" evidence="8">
    <location>
        <begin position="125"/>
        <end position="415"/>
    </location>
</feature>
<comment type="catalytic activity">
    <reaction evidence="5 6">
        <text>Exonucleolytic cleavage in either 5'- to 3'- or 3'- to 5'-direction to yield nucleoside 5'-phosphates.</text>
        <dbReference type="EC" id="3.1.11.6"/>
    </reaction>
</comment>
<evidence type="ECO:0000256" key="7">
    <source>
        <dbReference type="SAM" id="Coils"/>
    </source>
</evidence>
<organism evidence="10 11">
    <name type="scientific">Spiroplasma taiwanense CT-1</name>
    <dbReference type="NCBI Taxonomy" id="1276220"/>
    <lineage>
        <taxon>Bacteria</taxon>
        <taxon>Bacillati</taxon>
        <taxon>Mycoplasmatota</taxon>
        <taxon>Mollicutes</taxon>
        <taxon>Entomoplasmatales</taxon>
        <taxon>Spiroplasmataceae</taxon>
        <taxon>Spiroplasma</taxon>
    </lineage>
</organism>
<dbReference type="InterPro" id="IPR003753">
    <property type="entry name" value="Exonuc_VII_L"/>
</dbReference>
<keyword evidence="4 5" id="KW-0269">Exonuclease</keyword>
<name>S5MHA9_9MOLU</name>
<dbReference type="RefSeq" id="WP_020834364.1">
    <property type="nucleotide sequence ID" value="NC_021846.1"/>
</dbReference>
<dbReference type="InterPro" id="IPR025824">
    <property type="entry name" value="OB-fold_nuc-bd_dom"/>
</dbReference>
<keyword evidence="11" id="KW-1185">Reference proteome</keyword>
<dbReference type="PANTHER" id="PTHR30008">
    <property type="entry name" value="EXODEOXYRIBONUCLEASE 7 LARGE SUBUNIT"/>
    <property type="match status" value="1"/>
</dbReference>
<comment type="subunit">
    <text evidence="5">Heterooligomer composed of large and small subunits.</text>
</comment>
<dbReference type="InterPro" id="IPR020579">
    <property type="entry name" value="Exonuc_VII_lsu_C"/>
</dbReference>
<reference evidence="10 11" key="1">
    <citation type="journal article" date="2013" name="Genome Biol. Evol.">
        <title>Comparison of metabolic capacities and inference of gene content evolution in mosquito-associated Spiroplasma diminutum and S. taiwanense.</title>
        <authorList>
            <person name="Lo W.S."/>
            <person name="Ku C."/>
            <person name="Chen L.L."/>
            <person name="Chang T.H."/>
            <person name="Kuo C.H."/>
        </authorList>
    </citation>
    <scope>NUCLEOTIDE SEQUENCE [LARGE SCALE GENOMIC DNA]</scope>
    <source>
        <strain evidence="10">CT-1</strain>
    </source>
</reference>
<dbReference type="OrthoDB" id="9802795at2"/>
<dbReference type="KEGG" id="stai:STAIW_v1c06030"/>
<feature type="domain" description="OB-fold nucleic acid binding" evidence="9">
    <location>
        <begin position="7"/>
        <end position="101"/>
    </location>
</feature>
<dbReference type="eggNOG" id="COG1570">
    <property type="taxonomic scope" value="Bacteria"/>
</dbReference>
<dbReference type="EC" id="3.1.11.6" evidence="5"/>
<evidence type="ECO:0000259" key="8">
    <source>
        <dbReference type="Pfam" id="PF02601"/>
    </source>
</evidence>
<evidence type="ECO:0000256" key="6">
    <source>
        <dbReference type="RuleBase" id="RU004355"/>
    </source>
</evidence>
<evidence type="ECO:0000259" key="9">
    <source>
        <dbReference type="Pfam" id="PF13742"/>
    </source>
</evidence>
<dbReference type="GO" id="GO:0006308">
    <property type="term" value="P:DNA catabolic process"/>
    <property type="evidence" value="ECO:0007669"/>
    <property type="project" value="UniProtKB-UniRule"/>
</dbReference>
<dbReference type="HOGENOM" id="CLU_023625_3_1_14"/>